<evidence type="ECO:0000313" key="2">
    <source>
        <dbReference type="EMBL" id="GLJ58703.1"/>
    </source>
</evidence>
<dbReference type="EMBL" id="BSEH01000494">
    <property type="protein sequence ID" value="GLJ58703.1"/>
    <property type="molecule type" value="Genomic_DNA"/>
</dbReference>
<gene>
    <name evidence="2" type="ORF">SUGI_1469170</name>
    <name evidence="3" type="ORF">SUGI_1492310</name>
</gene>
<feature type="region of interest" description="Disordered" evidence="1">
    <location>
        <begin position="1"/>
        <end position="42"/>
    </location>
</feature>
<dbReference type="EMBL" id="BSEH01000693">
    <property type="protein sequence ID" value="GLJ59090.1"/>
    <property type="molecule type" value="Genomic_DNA"/>
</dbReference>
<protein>
    <submittedName>
        <fullName evidence="2">Uncharacterized protein</fullName>
    </submittedName>
</protein>
<comment type="caution">
    <text evidence="2">The sequence shown here is derived from an EMBL/GenBank/DDBJ whole genome shotgun (WGS) entry which is preliminary data.</text>
</comment>
<sequence length="176" mass="19487">MHRKEIQPSQKPNSEEQKAEQQGIVAERSISKNQVPRYTRRSSAAGMLGDSFGKCEPSCCKEGGAKYLRSEHGCDVLISINNCQPAAANQAAPYQFYFLTAAPTPTPYYCARRGREEGSGPYGQRIMKANTPRCMHAEVDYCRAAHRGHRIVGLDCSPIANNRREGHPQWKMTGGA</sequence>
<dbReference type="AlphaFoldDB" id="A0AAD3RRK0"/>
<organism evidence="2 4">
    <name type="scientific">Cryptomeria japonica</name>
    <name type="common">Japanese cedar</name>
    <name type="synonym">Cupressus japonica</name>
    <dbReference type="NCBI Taxonomy" id="3369"/>
    <lineage>
        <taxon>Eukaryota</taxon>
        <taxon>Viridiplantae</taxon>
        <taxon>Streptophyta</taxon>
        <taxon>Embryophyta</taxon>
        <taxon>Tracheophyta</taxon>
        <taxon>Spermatophyta</taxon>
        <taxon>Pinopsida</taxon>
        <taxon>Pinidae</taxon>
        <taxon>Conifers II</taxon>
        <taxon>Cupressales</taxon>
        <taxon>Cupressaceae</taxon>
        <taxon>Cryptomeria</taxon>
    </lineage>
</organism>
<evidence type="ECO:0000313" key="3">
    <source>
        <dbReference type="EMBL" id="GLJ59090.1"/>
    </source>
</evidence>
<evidence type="ECO:0000313" key="4">
    <source>
        <dbReference type="Proteomes" id="UP001234787"/>
    </source>
</evidence>
<keyword evidence="4" id="KW-1185">Reference proteome</keyword>
<accession>A0AAD3RRK0</accession>
<name>A0AAD3RRK0_CRYJA</name>
<evidence type="ECO:0000256" key="1">
    <source>
        <dbReference type="SAM" id="MobiDB-lite"/>
    </source>
</evidence>
<proteinExistence type="predicted"/>
<reference evidence="2" key="1">
    <citation type="submission" date="2022-12" db="EMBL/GenBank/DDBJ databases">
        <title>Chromosome-Level Genome Assembly of Japanese Cedar (Cryptomeriajaponica D. Don).</title>
        <authorList>
            <person name="Fujino T."/>
            <person name="Yamaguchi K."/>
            <person name="Yokoyama T."/>
            <person name="Hamanaka T."/>
            <person name="Harazono Y."/>
            <person name="Kamada H."/>
            <person name="Kobayashi W."/>
            <person name="Ujino-Ihara T."/>
            <person name="Uchiyama K."/>
            <person name="Matsumoto A."/>
            <person name="Izuno A."/>
            <person name="Tsumura Y."/>
            <person name="Toyoda A."/>
            <person name="Shigenobu S."/>
            <person name="Moriguchi Y."/>
            <person name="Ueno S."/>
            <person name="Kasahara M."/>
        </authorList>
    </citation>
    <scope>NUCLEOTIDE SEQUENCE</scope>
</reference>
<dbReference type="Proteomes" id="UP001234787">
    <property type="component" value="Unassembled WGS sequence"/>
</dbReference>